<comment type="caution">
    <text evidence="2">The sequence shown here is derived from an EMBL/GenBank/DDBJ whole genome shotgun (WGS) entry which is preliminary data.</text>
</comment>
<dbReference type="Gene3D" id="3.20.20.150">
    <property type="entry name" value="Divalent-metal-dependent TIM barrel enzymes"/>
    <property type="match status" value="1"/>
</dbReference>
<evidence type="ECO:0000313" key="2">
    <source>
        <dbReference type="EMBL" id="RXZ62161.1"/>
    </source>
</evidence>
<accession>A0A4Q2KGJ0</accession>
<dbReference type="Proteomes" id="UP000291269">
    <property type="component" value="Unassembled WGS sequence"/>
</dbReference>
<name>A0A4Q2KGJ0_9FIRM</name>
<reference evidence="2 3" key="1">
    <citation type="journal article" date="2019" name="Gut">
        <title>Antibiotics-induced monodominance of a novel gut bacterial order.</title>
        <authorList>
            <person name="Hildebrand F."/>
            <person name="Moitinho-Silva L."/>
            <person name="Blasche S."/>
            <person name="Jahn M.T."/>
            <person name="Gossmann T.I."/>
            <person name="Heuerta-Cepas J."/>
            <person name="Hercog R."/>
            <person name="Luetge M."/>
            <person name="Bahram M."/>
            <person name="Pryszlak A."/>
            <person name="Alves R.J."/>
            <person name="Waszak S.M."/>
            <person name="Zhu A."/>
            <person name="Ye L."/>
            <person name="Costea P.I."/>
            <person name="Aalvink S."/>
            <person name="Belzer C."/>
            <person name="Forslund S.K."/>
            <person name="Sunagawa S."/>
            <person name="Hentschel U."/>
            <person name="Merten C."/>
            <person name="Patil K.R."/>
            <person name="Benes V."/>
            <person name="Bork P."/>
        </authorList>
    </citation>
    <scope>NUCLEOTIDE SEQUENCE [LARGE SCALE GENOMIC DNA]</scope>
    <source>
        <strain evidence="2 3">HDS1380</strain>
    </source>
</reference>
<dbReference type="Pfam" id="PF01261">
    <property type="entry name" value="AP_endonuc_2"/>
    <property type="match status" value="1"/>
</dbReference>
<dbReference type="OrthoDB" id="148059at2"/>
<dbReference type="AlphaFoldDB" id="A0A4Q2KGJ0"/>
<keyword evidence="2" id="KW-0413">Isomerase</keyword>
<dbReference type="InterPro" id="IPR013022">
    <property type="entry name" value="Xyl_isomerase-like_TIM-brl"/>
</dbReference>
<dbReference type="InterPro" id="IPR036237">
    <property type="entry name" value="Xyl_isomerase-like_sf"/>
</dbReference>
<evidence type="ECO:0000313" key="3">
    <source>
        <dbReference type="Proteomes" id="UP000291269"/>
    </source>
</evidence>
<feature type="domain" description="Xylose isomerase-like TIM barrel" evidence="1">
    <location>
        <begin position="24"/>
        <end position="257"/>
    </location>
</feature>
<keyword evidence="3" id="KW-1185">Reference proteome</keyword>
<sequence>MTTGVSTASLFLREMNEDALTVFKDLGVKCTEIFLATFSEYTEDYARLLKARAEGLDVRSVHVLNTQFEPQLFGAHPRARRDAYEILDGVMRSARIFGARAYTFHGVTRLKKSFKGLDYPQIAASLCEISQTCEKYGVALCLENVHWATYAEPGVFRKLKAYAPSLQGVFDIKQARLSGYPYAMYIKDMAGSISHVHLSDVDGNGKMCLPGKGRTDFFEVFSRLKDAGFDGAAIVEAYTGDYGEYAELKESCDYLDEVIDKVY</sequence>
<dbReference type="InterPro" id="IPR050312">
    <property type="entry name" value="IolE/XylAMocC-like"/>
</dbReference>
<organism evidence="2 3">
    <name type="scientific">Candidatus Borkfalkia ceftriaxoniphila</name>
    <dbReference type="NCBI Taxonomy" id="2508949"/>
    <lineage>
        <taxon>Bacteria</taxon>
        <taxon>Bacillati</taxon>
        <taxon>Bacillota</taxon>
        <taxon>Clostridia</taxon>
        <taxon>Christensenellales</taxon>
        <taxon>Christensenellaceae</taxon>
        <taxon>Candidatus Borkfalkia</taxon>
    </lineage>
</organism>
<dbReference type="EMBL" id="SDOZ01000002">
    <property type="protein sequence ID" value="RXZ62161.1"/>
    <property type="molecule type" value="Genomic_DNA"/>
</dbReference>
<protein>
    <submittedName>
        <fullName evidence="2">Sugar phosphate isomerase/epimerase</fullName>
    </submittedName>
</protein>
<evidence type="ECO:0000259" key="1">
    <source>
        <dbReference type="Pfam" id="PF01261"/>
    </source>
</evidence>
<dbReference type="RefSeq" id="WP_129225585.1">
    <property type="nucleotide sequence ID" value="NZ_SDOZ01000002.1"/>
</dbReference>
<dbReference type="SUPFAM" id="SSF51658">
    <property type="entry name" value="Xylose isomerase-like"/>
    <property type="match status" value="1"/>
</dbReference>
<dbReference type="PANTHER" id="PTHR12110">
    <property type="entry name" value="HYDROXYPYRUVATE ISOMERASE"/>
    <property type="match status" value="1"/>
</dbReference>
<dbReference type="GO" id="GO:0016853">
    <property type="term" value="F:isomerase activity"/>
    <property type="evidence" value="ECO:0007669"/>
    <property type="project" value="UniProtKB-KW"/>
</dbReference>
<gene>
    <name evidence="2" type="ORF">ESZ91_07145</name>
</gene>
<proteinExistence type="predicted"/>